<feature type="compositionally biased region" description="Polar residues" evidence="1">
    <location>
        <begin position="139"/>
        <end position="155"/>
    </location>
</feature>
<dbReference type="GeneID" id="24269277"/>
<dbReference type="EMBL" id="KQ001694">
    <property type="protein sequence ID" value="KJP86410.1"/>
    <property type="molecule type" value="Genomic_DNA"/>
</dbReference>
<dbReference type="VEuPathDB" id="PlasmoDB:AK88_03963"/>
<dbReference type="InterPro" id="IPR050656">
    <property type="entry name" value="PINX1"/>
</dbReference>
<dbReference type="PROSITE" id="PS50174">
    <property type="entry name" value="G_PATCH"/>
    <property type="match status" value="1"/>
</dbReference>
<dbReference type="OMA" id="IMKIRKY"/>
<evidence type="ECO:0000259" key="2">
    <source>
        <dbReference type="PROSITE" id="PS50174"/>
    </source>
</evidence>
<reference evidence="3 4" key="1">
    <citation type="submission" date="2014-03" db="EMBL/GenBank/DDBJ databases">
        <title>The Genome Sequence of Plasmodium fragile nilgiri.</title>
        <authorList>
            <consortium name="The Broad Institute Genomics Platform"/>
            <consortium name="The Broad Institute Genome Sequencing Center for Infectious Disease"/>
            <person name="Neafsey D."/>
            <person name="Duraisingh M."/>
            <person name="Young S.K."/>
            <person name="Zeng Q."/>
            <person name="Gargeya S."/>
            <person name="Abouelleil A."/>
            <person name="Alvarado L."/>
            <person name="Chapman S.B."/>
            <person name="Gainer-Dewar J."/>
            <person name="Goldberg J."/>
            <person name="Griggs A."/>
            <person name="Gujja S."/>
            <person name="Hansen M."/>
            <person name="Howarth C."/>
            <person name="Imamovic A."/>
            <person name="Larimer J."/>
            <person name="Pearson M."/>
            <person name="Poon T.W."/>
            <person name="Priest M."/>
            <person name="Roberts A."/>
            <person name="Saif S."/>
            <person name="Shea T."/>
            <person name="Sykes S."/>
            <person name="Wortman J."/>
            <person name="Nusbaum C."/>
            <person name="Birren B."/>
        </authorList>
    </citation>
    <scope>NUCLEOTIDE SEQUENCE [LARGE SCALE GENOMIC DNA]</scope>
    <source>
        <strain evidence="4">nilgiri</strain>
    </source>
</reference>
<accession>A0A0D9QH59</accession>
<feature type="region of interest" description="Disordered" evidence="1">
    <location>
        <begin position="138"/>
        <end position="183"/>
    </location>
</feature>
<feature type="compositionally biased region" description="Polar residues" evidence="1">
    <location>
        <begin position="169"/>
        <end position="179"/>
    </location>
</feature>
<dbReference type="RefSeq" id="XP_012336996.1">
    <property type="nucleotide sequence ID" value="XM_012481573.1"/>
</dbReference>
<dbReference type="Proteomes" id="UP000054561">
    <property type="component" value="Unassembled WGS sequence"/>
</dbReference>
<evidence type="ECO:0000313" key="4">
    <source>
        <dbReference type="Proteomes" id="UP000054561"/>
    </source>
</evidence>
<dbReference type="GO" id="GO:0003676">
    <property type="term" value="F:nucleic acid binding"/>
    <property type="evidence" value="ECO:0007669"/>
    <property type="project" value="InterPro"/>
</dbReference>
<evidence type="ECO:0000313" key="3">
    <source>
        <dbReference type="EMBL" id="KJP86410.1"/>
    </source>
</evidence>
<proteinExistence type="predicted"/>
<sequence length="241" mass="27305">MSRKYYEKLLGEIQNQSKPVESKYGSYIMQKFGWAKGKGLGKLENGDVSIMKIRKYGEHGLGYEERQKNEDEKEGMWWENMYNNCAKKINQAGSNKTSLATSEEKPEKKKNENIKYSIFIKKSDTSLNSASDKCVSINCDDQPSTHENSSDTNDNVQDEEEEEKGGCTNGSKGSETASQIKPGGAYAKWKIKNGNALINKAAIISKVKNWSKNKKKWKKGNMWGKYSAKWNAQADRNSIQR</sequence>
<evidence type="ECO:0000256" key="1">
    <source>
        <dbReference type="SAM" id="MobiDB-lite"/>
    </source>
</evidence>
<dbReference type="GO" id="GO:0005730">
    <property type="term" value="C:nucleolus"/>
    <property type="evidence" value="ECO:0007669"/>
    <property type="project" value="TreeGrafter"/>
</dbReference>
<dbReference type="InterPro" id="IPR000467">
    <property type="entry name" value="G_patch_dom"/>
</dbReference>
<organism evidence="3 4">
    <name type="scientific">Plasmodium fragile</name>
    <dbReference type="NCBI Taxonomy" id="5857"/>
    <lineage>
        <taxon>Eukaryota</taxon>
        <taxon>Sar</taxon>
        <taxon>Alveolata</taxon>
        <taxon>Apicomplexa</taxon>
        <taxon>Aconoidasida</taxon>
        <taxon>Haemosporida</taxon>
        <taxon>Plasmodiidae</taxon>
        <taxon>Plasmodium</taxon>
        <taxon>Plasmodium (Plasmodium)</taxon>
    </lineage>
</organism>
<gene>
    <name evidence="3" type="ORF">AK88_03963</name>
</gene>
<dbReference type="PANTHER" id="PTHR23149">
    <property type="entry name" value="G PATCH DOMAIN CONTAINING PROTEIN"/>
    <property type="match status" value="1"/>
</dbReference>
<dbReference type="AlphaFoldDB" id="A0A0D9QH59"/>
<keyword evidence="4" id="KW-1185">Reference proteome</keyword>
<dbReference type="OrthoDB" id="10019757at2759"/>
<name>A0A0D9QH59_PLAFR</name>
<protein>
    <recommendedName>
        <fullName evidence="2">G-patch domain-containing protein</fullName>
    </recommendedName>
</protein>
<dbReference type="Pfam" id="PF01585">
    <property type="entry name" value="G-patch"/>
    <property type="match status" value="1"/>
</dbReference>
<dbReference type="PANTHER" id="PTHR23149:SF9">
    <property type="entry name" value="G PATCH DOMAIN-CONTAINING PROTEIN 4"/>
    <property type="match status" value="1"/>
</dbReference>
<feature type="domain" description="G-patch" evidence="2">
    <location>
        <begin position="21"/>
        <end position="68"/>
    </location>
</feature>